<organism evidence="1 3">
    <name type="scientific">Budvicia aquatica</name>
    <dbReference type="NCBI Taxonomy" id="82979"/>
    <lineage>
        <taxon>Bacteria</taxon>
        <taxon>Pseudomonadati</taxon>
        <taxon>Pseudomonadota</taxon>
        <taxon>Gammaproteobacteria</taxon>
        <taxon>Enterobacterales</taxon>
        <taxon>Budviciaceae</taxon>
        <taxon>Budvicia</taxon>
    </lineage>
</organism>
<dbReference type="EMBL" id="PDDX01000001">
    <property type="protein sequence ID" value="PHI28245.1"/>
    <property type="molecule type" value="Genomic_DNA"/>
</dbReference>
<dbReference type="RefSeq" id="WP_099044009.1">
    <property type="nucleotide sequence ID" value="NZ_CAADJA010000002.1"/>
</dbReference>
<dbReference type="EMBL" id="CAADJA010000002">
    <property type="protein sequence ID" value="VFS46113.1"/>
    <property type="molecule type" value="Genomic_DNA"/>
</dbReference>
<evidence type="ECO:0000313" key="4">
    <source>
        <dbReference type="Proteomes" id="UP000373449"/>
    </source>
</evidence>
<dbReference type="NCBIfam" id="NF047593">
    <property type="entry name" value="IS66_ISAeme5_TnpA"/>
    <property type="match status" value="1"/>
</dbReference>
<proteinExistence type="predicted"/>
<gene>
    <name evidence="1" type="ORF">CRN84_02280</name>
    <name evidence="2" type="ORF">NCTC12282_01004</name>
</gene>
<dbReference type="OrthoDB" id="6626561at2"/>
<reference evidence="3" key="1">
    <citation type="submission" date="2017-09" db="EMBL/GenBank/DDBJ databases">
        <title>FDA dAtabase for Regulatory Grade micrObial Sequences (FDA-ARGOS): Supporting development and validation of Infectious Disease Dx tests.</title>
        <authorList>
            <person name="Minogue T."/>
            <person name="Wolcott M."/>
            <person name="Wasieloski L."/>
            <person name="Aguilar W."/>
            <person name="Moore D."/>
            <person name="Tallon L."/>
            <person name="Sadzewicz L."/>
            <person name="Ott S."/>
            <person name="Zhao X."/>
            <person name="Nagaraj S."/>
            <person name="Vavikolanu K."/>
            <person name="Aluvathingal J."/>
            <person name="Nadendla S."/>
            <person name="Sichtig H."/>
        </authorList>
    </citation>
    <scope>NUCLEOTIDE SEQUENCE [LARGE SCALE GENOMIC DNA]</scope>
    <source>
        <strain evidence="3">FDAARGOS_387</strain>
    </source>
</reference>
<dbReference type="Gene3D" id="1.10.10.10">
    <property type="entry name" value="Winged helix-like DNA-binding domain superfamily/Winged helix DNA-binding domain"/>
    <property type="match status" value="1"/>
</dbReference>
<reference evidence="2 4" key="3">
    <citation type="submission" date="2019-03" db="EMBL/GenBank/DDBJ databases">
        <authorList>
            <consortium name="Pathogen Informatics"/>
        </authorList>
    </citation>
    <scope>NUCLEOTIDE SEQUENCE [LARGE SCALE GENOMIC DNA]</scope>
    <source>
        <strain evidence="2 4">NCTC12282</strain>
    </source>
</reference>
<evidence type="ECO:0000313" key="2">
    <source>
        <dbReference type="EMBL" id="VFS46113.1"/>
    </source>
</evidence>
<accession>A0A2C6DIH4</accession>
<dbReference type="InterPro" id="IPR009057">
    <property type="entry name" value="Homeodomain-like_sf"/>
</dbReference>
<dbReference type="AlphaFoldDB" id="A0A2C6DIH4"/>
<dbReference type="Proteomes" id="UP000224974">
    <property type="component" value="Unassembled WGS sequence"/>
</dbReference>
<dbReference type="SUPFAM" id="SSF46689">
    <property type="entry name" value="Homeodomain-like"/>
    <property type="match status" value="1"/>
</dbReference>
<keyword evidence="3" id="KW-1185">Reference proteome</keyword>
<protein>
    <recommendedName>
        <fullName evidence="5">IS66 family insertion sequence element accessory protein TnpB</fullName>
    </recommendedName>
</protein>
<name>A0A2C6DIH4_9GAMM</name>
<sequence length="106" mass="11923">MSSSYTIEQRKQHINDWRTSRLTRQQYCQQHGISVNTFKGWNKQVNRSEKDPIGAAALLPVQIRQNATPSVATTDPVMVYLPGGCRVACQPGQLTDVFRALKYAEA</sequence>
<evidence type="ECO:0000313" key="1">
    <source>
        <dbReference type="EMBL" id="PHI28245.1"/>
    </source>
</evidence>
<dbReference type="InterPro" id="IPR036388">
    <property type="entry name" value="WH-like_DNA-bd_sf"/>
</dbReference>
<evidence type="ECO:0000313" key="3">
    <source>
        <dbReference type="Proteomes" id="UP000224974"/>
    </source>
</evidence>
<dbReference type="Proteomes" id="UP000373449">
    <property type="component" value="Unassembled WGS sequence"/>
</dbReference>
<evidence type="ECO:0008006" key="5">
    <source>
        <dbReference type="Google" id="ProtNLM"/>
    </source>
</evidence>
<reference evidence="1" key="2">
    <citation type="submission" date="2017-09" db="EMBL/GenBank/DDBJ databases">
        <title>FDA dAtabase for Regulatory Grade micrObial Sequences (FDA-ARGOS): Supporting development and validation of Infectious Disease Dx tests.</title>
        <authorList>
            <person name="Minogue T."/>
            <person name="Wolcott M."/>
            <person name="Wasieloski L."/>
            <person name="Aguilar W."/>
            <person name="Moore D."/>
            <person name="Tallon L.J."/>
            <person name="Sadzewicz L."/>
            <person name="Ott S."/>
            <person name="Zhao X."/>
            <person name="Nagaraj S."/>
            <person name="Vavikolanu K."/>
            <person name="Aluvathingal J."/>
            <person name="Nadendla S."/>
            <person name="Sichtig H."/>
        </authorList>
    </citation>
    <scope>NUCLEOTIDE SEQUENCE</scope>
    <source>
        <strain evidence="1">FDAARGOS_387</strain>
    </source>
</reference>